<evidence type="ECO:0000313" key="2">
    <source>
        <dbReference type="Proteomes" id="UP000095282"/>
    </source>
</evidence>
<evidence type="ECO:0000256" key="1">
    <source>
        <dbReference type="SAM" id="SignalP"/>
    </source>
</evidence>
<dbReference type="WBParaSite" id="Csp11.Scaffold549.g3575.t1">
    <property type="protein sequence ID" value="Csp11.Scaffold549.g3575.t1"/>
    <property type="gene ID" value="Csp11.Scaffold549.g3575"/>
</dbReference>
<protein>
    <submittedName>
        <fullName evidence="3">Glycoprotein</fullName>
    </submittedName>
</protein>
<dbReference type="AlphaFoldDB" id="A0A1I7T8W6"/>
<reference evidence="3" key="1">
    <citation type="submission" date="2016-11" db="UniProtKB">
        <authorList>
            <consortium name="WormBaseParasite"/>
        </authorList>
    </citation>
    <scope>IDENTIFICATION</scope>
</reference>
<keyword evidence="2" id="KW-1185">Reference proteome</keyword>
<keyword evidence="1" id="KW-0732">Signal</keyword>
<dbReference type="Proteomes" id="UP000095282">
    <property type="component" value="Unplaced"/>
</dbReference>
<name>A0A1I7T8W6_9PELO</name>
<sequence>MMLLLAFLCLIVPASLITTKSDPSRSRRSVDEYVTTVEYIGTFMCASEKPFCVIGRYIKYPPIKMNNTLAHVPLHCGTGKLTHRQIAHYSGCGLPFFDHIFGCYDYDQDSGIDILHNCSSNGTVYRRRVQMPKVPLYHYKNGSRTSYTSQLGDERNVWARSPYHDRRCRDHWTYPWTEEAHMWEHGAVIQLETNLTDNGLFDDYEPGEDAIEIRSPMLPPKEYDVIPTELNITYQADFRCPFDGTFCFLAAYIEWGFRDNKVMKKLPFVCTNKTINHKQMVTFKECDGLYFPKLGIRCLDIGFEPFIRVIHNCSEHGNFRSTDHDLPTVELVQSRKNYLYSMDLNRGARSTPRSFQVPHPKARELIAIGLRDWSNGGEEGYKKRGIFWPYFYDDTEEVVTQEAAEDENGDLIKFL</sequence>
<feature type="chain" id="PRO_5009307209" evidence="1">
    <location>
        <begin position="17"/>
        <end position="415"/>
    </location>
</feature>
<organism evidence="2 3">
    <name type="scientific">Caenorhabditis tropicalis</name>
    <dbReference type="NCBI Taxonomy" id="1561998"/>
    <lineage>
        <taxon>Eukaryota</taxon>
        <taxon>Metazoa</taxon>
        <taxon>Ecdysozoa</taxon>
        <taxon>Nematoda</taxon>
        <taxon>Chromadorea</taxon>
        <taxon>Rhabditida</taxon>
        <taxon>Rhabditina</taxon>
        <taxon>Rhabditomorpha</taxon>
        <taxon>Rhabditoidea</taxon>
        <taxon>Rhabditidae</taxon>
        <taxon>Peloderinae</taxon>
        <taxon>Caenorhabditis</taxon>
    </lineage>
</organism>
<proteinExistence type="predicted"/>
<accession>A0A1I7T8W6</accession>
<evidence type="ECO:0000313" key="3">
    <source>
        <dbReference type="WBParaSite" id="Csp11.Scaffold549.g3575.t1"/>
    </source>
</evidence>
<feature type="signal peptide" evidence="1">
    <location>
        <begin position="1"/>
        <end position="16"/>
    </location>
</feature>